<comment type="caution">
    <text evidence="2">The sequence shown here is derived from an EMBL/GenBank/DDBJ whole genome shotgun (WGS) entry which is preliminary data.</text>
</comment>
<evidence type="ECO:0000313" key="3">
    <source>
        <dbReference type="Proteomes" id="UP000664940"/>
    </source>
</evidence>
<proteinExistence type="predicted"/>
<evidence type="ECO:0000256" key="1">
    <source>
        <dbReference type="SAM" id="MobiDB-lite"/>
    </source>
</evidence>
<dbReference type="Proteomes" id="UP000664940">
    <property type="component" value="Unassembled WGS sequence"/>
</dbReference>
<accession>A0A834A7U7</accession>
<evidence type="ECO:0000313" key="2">
    <source>
        <dbReference type="EMBL" id="KAF6109683.1"/>
    </source>
</evidence>
<dbReference type="AlphaFoldDB" id="A0A834A7U7"/>
<organism evidence="2 3">
    <name type="scientific">Phyllostomus discolor</name>
    <name type="common">pale spear-nosed bat</name>
    <dbReference type="NCBI Taxonomy" id="89673"/>
    <lineage>
        <taxon>Eukaryota</taxon>
        <taxon>Metazoa</taxon>
        <taxon>Chordata</taxon>
        <taxon>Craniata</taxon>
        <taxon>Vertebrata</taxon>
        <taxon>Euteleostomi</taxon>
        <taxon>Mammalia</taxon>
        <taxon>Eutheria</taxon>
        <taxon>Laurasiatheria</taxon>
        <taxon>Chiroptera</taxon>
        <taxon>Yangochiroptera</taxon>
        <taxon>Phyllostomidae</taxon>
        <taxon>Phyllostominae</taxon>
        <taxon>Phyllostomus</taxon>
    </lineage>
</organism>
<name>A0A834A7U7_9CHIR</name>
<reference evidence="2 3" key="1">
    <citation type="journal article" date="2020" name="Nature">
        <title>Six reference-quality genomes reveal evolution of bat adaptations.</title>
        <authorList>
            <person name="Jebb D."/>
            <person name="Huang Z."/>
            <person name="Pippel M."/>
            <person name="Hughes G.M."/>
            <person name="Lavrichenko K."/>
            <person name="Devanna P."/>
            <person name="Winkler S."/>
            <person name="Jermiin L.S."/>
            <person name="Skirmuntt E.C."/>
            <person name="Katzourakis A."/>
            <person name="Burkitt-Gray L."/>
            <person name="Ray D.A."/>
            <person name="Sullivan K.A.M."/>
            <person name="Roscito J.G."/>
            <person name="Kirilenko B.M."/>
            <person name="Davalos L.M."/>
            <person name="Corthals A.P."/>
            <person name="Power M.L."/>
            <person name="Jones G."/>
            <person name="Ransome R.D."/>
            <person name="Dechmann D.K.N."/>
            <person name="Locatelli A.G."/>
            <person name="Puechmaille S.J."/>
            <person name="Fedrigo O."/>
            <person name="Jarvis E.D."/>
            <person name="Hiller M."/>
            <person name="Vernes S.C."/>
            <person name="Myers E.W."/>
            <person name="Teeling E.C."/>
        </authorList>
    </citation>
    <scope>NUCLEOTIDE SEQUENCE [LARGE SCALE GENOMIC DNA]</scope>
    <source>
        <strain evidence="2">Bat1K_MPI-CBG_1</strain>
    </source>
</reference>
<sequence>MPSSLPRMRMQSQQQTIKRHSASPSFHPLFTLLFSSSASSGRYIRYLLYPSSAPLSGTVTIFLFGSPPPRLNPGSSPSWVPTAGPLCRCPAEKLWAPDGQYY</sequence>
<gene>
    <name evidence="2" type="ORF">HJG60_010913</name>
</gene>
<protein>
    <submittedName>
        <fullName evidence="2">Uncharacterized protein</fullName>
    </submittedName>
</protein>
<feature type="region of interest" description="Disordered" evidence="1">
    <location>
        <begin position="1"/>
        <end position="22"/>
    </location>
</feature>
<dbReference type="EMBL" id="JABVXQ010000005">
    <property type="protein sequence ID" value="KAF6109683.1"/>
    <property type="molecule type" value="Genomic_DNA"/>
</dbReference>